<evidence type="ECO:0000256" key="2">
    <source>
        <dbReference type="ARBA" id="ARBA00023445"/>
    </source>
</evidence>
<keyword evidence="1" id="KW-0560">Oxidoreductase</keyword>
<evidence type="ECO:0000313" key="4">
    <source>
        <dbReference type="EMBL" id="WWC89574.1"/>
    </source>
</evidence>
<evidence type="ECO:0000313" key="5">
    <source>
        <dbReference type="Proteomes" id="UP001355207"/>
    </source>
</evidence>
<accession>A0AAX4JXI6</accession>
<dbReference type="PANTHER" id="PTHR10366:SF579">
    <property type="entry name" value="3-BETA HYDROXYSTEROID DEHYDROGENASE_ISOMERASE FAMILY PROTEIN (AFU_ORTHOLOGUE AFUA_3G02250)"/>
    <property type="match status" value="1"/>
</dbReference>
<dbReference type="InterPro" id="IPR050425">
    <property type="entry name" value="NAD(P)_dehydrat-like"/>
</dbReference>
<dbReference type="RefSeq" id="XP_066076337.1">
    <property type="nucleotide sequence ID" value="XM_066220240.1"/>
</dbReference>
<dbReference type="Gene3D" id="3.40.50.720">
    <property type="entry name" value="NAD(P)-binding Rossmann-like Domain"/>
    <property type="match status" value="1"/>
</dbReference>
<dbReference type="InterPro" id="IPR013120">
    <property type="entry name" value="FAR_NAD-bd"/>
</dbReference>
<comment type="similarity">
    <text evidence="2">Belongs to the NAD(P)-dependent epimerase/dehydratase family. Dihydroflavonol-4-reductase subfamily.</text>
</comment>
<evidence type="ECO:0000256" key="1">
    <source>
        <dbReference type="ARBA" id="ARBA00023002"/>
    </source>
</evidence>
<dbReference type="GeneID" id="91095168"/>
<dbReference type="EMBL" id="CP144102">
    <property type="protein sequence ID" value="WWC89574.1"/>
    <property type="molecule type" value="Genomic_DNA"/>
</dbReference>
<dbReference type="Pfam" id="PF07993">
    <property type="entry name" value="NAD_binding_4"/>
    <property type="match status" value="1"/>
</dbReference>
<dbReference type="GO" id="GO:0016616">
    <property type="term" value="F:oxidoreductase activity, acting on the CH-OH group of donors, NAD or NADP as acceptor"/>
    <property type="evidence" value="ECO:0007669"/>
    <property type="project" value="TreeGrafter"/>
</dbReference>
<name>A0AAX4JXI6_9TREE</name>
<dbReference type="Proteomes" id="UP001355207">
    <property type="component" value="Chromosome 5"/>
</dbReference>
<evidence type="ECO:0000259" key="3">
    <source>
        <dbReference type="Pfam" id="PF07993"/>
    </source>
</evidence>
<reference evidence="4 5" key="1">
    <citation type="submission" date="2024-01" db="EMBL/GenBank/DDBJ databases">
        <title>Comparative genomics of Cryptococcus and Kwoniella reveals pathogenesis evolution and contrasting modes of karyotype evolution via chromosome fusion or intercentromeric recombination.</title>
        <authorList>
            <person name="Coelho M.A."/>
            <person name="David-Palma M."/>
            <person name="Shea T."/>
            <person name="Bowers K."/>
            <person name="McGinley-Smith S."/>
            <person name="Mohammad A.W."/>
            <person name="Gnirke A."/>
            <person name="Yurkov A.M."/>
            <person name="Nowrousian M."/>
            <person name="Sun S."/>
            <person name="Cuomo C.A."/>
            <person name="Heitman J."/>
        </authorList>
    </citation>
    <scope>NUCLEOTIDE SEQUENCE [LARGE SCALE GENOMIC DNA]</scope>
    <source>
        <strain evidence="4 5">CBS 6074</strain>
    </source>
</reference>
<sequence length="365" mass="40486">MSSATQTSRPTVAITGLNGYIAIYVALKFLKNGYDVRGSVRSASSIEKIKSHPVWKEYVDSGRVKLVVVSDIVEGDFTELIQGAEIIAHLAAPVHMDLASWDTYKIPTINGVINLLNQANKVPSIKAISLMSSMAAVFSPAPNEQQLGKVYTEADYFPLDEATVAGMTPATNPYASVLWYCAAKKYAEFAVQDWIKNNKHDFSIATLCPPMVYGPLLHVTSPEELNGLSGSQAPWTSVVKGKDQAVLDPESTTYVDPRDVADAFYEAAVRRKNERYLIAQHEYTYQMWANEFRKQRPDLDAYFPLGNPDAPTPRSQNFWVIDPSKSINNLGLKYRNIPETAKDTLEHYESIGLFKIPPGAWVKSG</sequence>
<proteinExistence type="inferred from homology"/>
<organism evidence="4 5">
    <name type="scientific">Kwoniella dendrophila CBS 6074</name>
    <dbReference type="NCBI Taxonomy" id="1295534"/>
    <lineage>
        <taxon>Eukaryota</taxon>
        <taxon>Fungi</taxon>
        <taxon>Dikarya</taxon>
        <taxon>Basidiomycota</taxon>
        <taxon>Agaricomycotina</taxon>
        <taxon>Tremellomycetes</taxon>
        <taxon>Tremellales</taxon>
        <taxon>Cryptococcaceae</taxon>
        <taxon>Kwoniella</taxon>
    </lineage>
</organism>
<dbReference type="AlphaFoldDB" id="A0AAX4JXI6"/>
<gene>
    <name evidence="4" type="ORF">L201_004498</name>
</gene>
<protein>
    <recommendedName>
        <fullName evidence="3">Thioester reductase (TE) domain-containing protein</fullName>
    </recommendedName>
</protein>
<dbReference type="SUPFAM" id="SSF51735">
    <property type="entry name" value="NAD(P)-binding Rossmann-fold domains"/>
    <property type="match status" value="1"/>
</dbReference>
<dbReference type="PANTHER" id="PTHR10366">
    <property type="entry name" value="NAD DEPENDENT EPIMERASE/DEHYDRATASE"/>
    <property type="match status" value="1"/>
</dbReference>
<feature type="domain" description="Thioester reductase (TE)" evidence="3">
    <location>
        <begin position="15"/>
        <end position="219"/>
    </location>
</feature>
<keyword evidence="5" id="KW-1185">Reference proteome</keyword>
<dbReference type="InterPro" id="IPR036291">
    <property type="entry name" value="NAD(P)-bd_dom_sf"/>
</dbReference>